<keyword evidence="6 9" id="KW-0573">Peptidoglycan synthesis</keyword>
<protein>
    <recommendedName>
        <fullName evidence="9">UDP-N-acetylmuramate--L-alanyl-gamma-D-glutamyl-meso-2,6-diaminoheptandioate ligase</fullName>
        <ecNumber evidence="9">6.3.2.45</ecNumber>
    </recommendedName>
    <alternativeName>
        <fullName evidence="9">Murein peptide ligase</fullName>
    </alternativeName>
    <alternativeName>
        <fullName evidence="9">UDP-N-acetylmuramate:L-alanyl-gamma-D-glutamyl-meso-diaminopimelate ligase</fullName>
    </alternativeName>
</protein>
<evidence type="ECO:0000259" key="10">
    <source>
        <dbReference type="Pfam" id="PF01225"/>
    </source>
</evidence>
<dbReference type="Pfam" id="PF01225">
    <property type="entry name" value="Mur_ligase"/>
    <property type="match status" value="1"/>
</dbReference>
<comment type="caution">
    <text evidence="13">The sequence shown here is derived from an EMBL/GenBank/DDBJ whole genome shotgun (WGS) entry which is preliminary data.</text>
</comment>
<dbReference type="GO" id="GO:0071555">
    <property type="term" value="P:cell wall organization"/>
    <property type="evidence" value="ECO:0007669"/>
    <property type="project" value="UniProtKB-KW"/>
</dbReference>
<accession>A0A261VXQ2</accession>
<keyword evidence="4 9" id="KW-0067">ATP-binding</keyword>
<evidence type="ECO:0000256" key="8">
    <source>
        <dbReference type="ARBA" id="ARBA00023316"/>
    </source>
</evidence>
<evidence type="ECO:0000256" key="3">
    <source>
        <dbReference type="ARBA" id="ARBA00022741"/>
    </source>
</evidence>
<dbReference type="InterPro" id="IPR004101">
    <property type="entry name" value="Mur_ligase_C"/>
</dbReference>
<proteinExistence type="inferred from homology"/>
<dbReference type="Gene3D" id="3.40.50.720">
    <property type="entry name" value="NAD(P)-binding Rossmann-like Domain"/>
    <property type="match status" value="1"/>
</dbReference>
<evidence type="ECO:0000259" key="11">
    <source>
        <dbReference type="Pfam" id="PF02875"/>
    </source>
</evidence>
<dbReference type="SUPFAM" id="SSF51984">
    <property type="entry name" value="MurCD N-terminal domain"/>
    <property type="match status" value="1"/>
</dbReference>
<comment type="catalytic activity">
    <reaction evidence="9">
        <text>UDP-N-acetyl-alpha-D-muramate + L-alanyl-gamma-D-glutamyl-meso-2,6-diaminopimelate + ATP = UDP-N-acetyl-alpha-D-muramoyl-L-alanyl-gamma-D-glutamyl-meso-2,6-diaminopimelate + ADP + phosphate + H(+)</text>
        <dbReference type="Rhea" id="RHEA:29563"/>
        <dbReference type="ChEBI" id="CHEBI:15378"/>
        <dbReference type="ChEBI" id="CHEBI:30616"/>
        <dbReference type="ChEBI" id="CHEBI:43474"/>
        <dbReference type="ChEBI" id="CHEBI:61401"/>
        <dbReference type="ChEBI" id="CHEBI:70757"/>
        <dbReference type="ChEBI" id="CHEBI:83905"/>
        <dbReference type="ChEBI" id="CHEBI:456216"/>
        <dbReference type="EC" id="6.3.2.45"/>
    </reaction>
</comment>
<evidence type="ECO:0000256" key="4">
    <source>
        <dbReference type="ARBA" id="ARBA00022840"/>
    </source>
</evidence>
<dbReference type="GO" id="GO:0008360">
    <property type="term" value="P:regulation of cell shape"/>
    <property type="evidence" value="ECO:0007669"/>
    <property type="project" value="UniProtKB-KW"/>
</dbReference>
<dbReference type="InterPro" id="IPR036615">
    <property type="entry name" value="Mur_ligase_C_dom_sf"/>
</dbReference>
<keyword evidence="8 9" id="KW-0961">Cell wall biogenesis/degradation</keyword>
<organism evidence="13 14">
    <name type="scientific">Bordetella genomosp. 2</name>
    <dbReference type="NCBI Taxonomy" id="1983456"/>
    <lineage>
        <taxon>Bacteria</taxon>
        <taxon>Pseudomonadati</taxon>
        <taxon>Pseudomonadota</taxon>
        <taxon>Betaproteobacteria</taxon>
        <taxon>Burkholderiales</taxon>
        <taxon>Alcaligenaceae</taxon>
        <taxon>Bordetella</taxon>
    </lineage>
</organism>
<dbReference type="EC" id="6.3.2.45" evidence="9"/>
<evidence type="ECO:0000259" key="12">
    <source>
        <dbReference type="Pfam" id="PF08245"/>
    </source>
</evidence>
<evidence type="ECO:0000256" key="2">
    <source>
        <dbReference type="ARBA" id="ARBA00022618"/>
    </source>
</evidence>
<sequence>MHLHILGICGTFMGGLALIARAAGHRVTGCDAGVYPPMSTQLAEQGIELIEGYGADQLALAPDLFVIGNVVTRGNPLMEAILDAGARYVSGPQWLGDNVLPGAHVLAVAGTHGKTTTSSMLAWILEACGKRPNFLIGGVAHDLKVSARYDHSVRPFVIEADEYDTAFFDKRSKFVHYRPRTAILNNLEYDHADIFPDLAAIETQFHHLVRTIPASGRIVVPTGSEALERVLARGCWSETATFGAGGAWQAGPADESGAFEVRHGDRALGTVRWTLGGAHNRLNALAALAAAEHAGVAPADGVAALSRFGGVKRRMELRGTAGGVKVYDDFAHHPTAIETTLDGLRRQVGQDRILAVLEPRSNTMKLGAMAARLPDSLRQADQVFCFGARSGKHALGWNPAEVLAPLGERASSYDDLDALVEAVAAAARPGDHVLVMSNGSFGGVHGKLLEALARRDAR</sequence>
<keyword evidence="7 9" id="KW-0131">Cell cycle</keyword>
<dbReference type="GO" id="GO:0106418">
    <property type="term" value="F:UDP-N-acetylmuramate-L-alanyl-gamma-D-glutamyl-meso-2,6-diaminoheptanedioate ligase activity"/>
    <property type="evidence" value="ECO:0007669"/>
    <property type="project" value="UniProtKB-EC"/>
</dbReference>
<dbReference type="AlphaFoldDB" id="A0A261VXQ2"/>
<evidence type="ECO:0000313" key="14">
    <source>
        <dbReference type="Proteomes" id="UP000215633"/>
    </source>
</evidence>
<feature type="domain" description="Mur ligase N-terminal catalytic" evidence="10">
    <location>
        <begin position="2"/>
        <end position="97"/>
    </location>
</feature>
<dbReference type="PANTHER" id="PTHR43445">
    <property type="entry name" value="UDP-N-ACETYLMURAMATE--L-ALANINE LIGASE-RELATED"/>
    <property type="match status" value="1"/>
</dbReference>
<dbReference type="GO" id="GO:0009254">
    <property type="term" value="P:peptidoglycan turnover"/>
    <property type="evidence" value="ECO:0007669"/>
    <property type="project" value="UniProtKB-UniRule"/>
</dbReference>
<comment type="cofactor">
    <cofactor evidence="9">
        <name>Mg(2+)</name>
        <dbReference type="ChEBI" id="CHEBI:18420"/>
    </cofactor>
</comment>
<dbReference type="InterPro" id="IPR050061">
    <property type="entry name" value="MurCDEF_pg_biosynth"/>
</dbReference>
<comment type="function">
    <text evidence="9">Reutilizes the intact tripeptide L-alanyl-gamma-D-glutamyl-meso-diaminopimelate by linking it to UDP-N-acetylmuramate.</text>
</comment>
<keyword evidence="2 9" id="KW-0132">Cell division</keyword>
<feature type="domain" description="Mur ligase central" evidence="12">
    <location>
        <begin position="108"/>
        <end position="291"/>
    </location>
</feature>
<dbReference type="GO" id="GO:0005524">
    <property type="term" value="F:ATP binding"/>
    <property type="evidence" value="ECO:0007669"/>
    <property type="project" value="UniProtKB-UniRule"/>
</dbReference>
<dbReference type="InterPro" id="IPR005757">
    <property type="entry name" value="Mpl"/>
</dbReference>
<dbReference type="SUPFAM" id="SSF53244">
    <property type="entry name" value="MurD-like peptide ligases, peptide-binding domain"/>
    <property type="match status" value="1"/>
</dbReference>
<evidence type="ECO:0000256" key="1">
    <source>
        <dbReference type="ARBA" id="ARBA00022598"/>
    </source>
</evidence>
<dbReference type="InterPro" id="IPR036565">
    <property type="entry name" value="Mur-like_cat_sf"/>
</dbReference>
<evidence type="ECO:0000256" key="6">
    <source>
        <dbReference type="ARBA" id="ARBA00022984"/>
    </source>
</evidence>
<keyword evidence="14" id="KW-1185">Reference proteome</keyword>
<name>A0A261VXQ2_9BORD</name>
<dbReference type="Pfam" id="PF08245">
    <property type="entry name" value="Mur_ligase_M"/>
    <property type="match status" value="1"/>
</dbReference>
<keyword evidence="3 9" id="KW-0547">Nucleotide-binding</keyword>
<comment type="similarity">
    <text evidence="9">Belongs to the MurCDEF family. Mpl subfamily.</text>
</comment>
<dbReference type="RefSeq" id="WP_094805661.1">
    <property type="nucleotide sequence ID" value="NZ_NEVT01000003.1"/>
</dbReference>
<feature type="domain" description="Mur ligase C-terminal" evidence="11">
    <location>
        <begin position="313"/>
        <end position="439"/>
    </location>
</feature>
<comment type="pathway">
    <text evidence="9">Cell wall biogenesis; peptidoglycan recycling.</text>
</comment>
<evidence type="ECO:0000256" key="7">
    <source>
        <dbReference type="ARBA" id="ARBA00023306"/>
    </source>
</evidence>
<dbReference type="HAMAP" id="MF_02020">
    <property type="entry name" value="Mpl"/>
    <property type="match status" value="1"/>
</dbReference>
<evidence type="ECO:0000256" key="5">
    <source>
        <dbReference type="ARBA" id="ARBA00022960"/>
    </source>
</evidence>
<keyword evidence="9" id="KW-0460">Magnesium</keyword>
<dbReference type="EMBL" id="NEVT01000003">
    <property type="protein sequence ID" value="OZI78865.1"/>
    <property type="molecule type" value="Genomic_DNA"/>
</dbReference>
<keyword evidence="5 9" id="KW-0133">Cell shape</keyword>
<dbReference type="InterPro" id="IPR000713">
    <property type="entry name" value="Mur_ligase_N"/>
</dbReference>
<dbReference type="GO" id="GO:0051301">
    <property type="term" value="P:cell division"/>
    <property type="evidence" value="ECO:0007669"/>
    <property type="project" value="UniProtKB-KW"/>
</dbReference>
<dbReference type="NCBIfam" id="TIGR01081">
    <property type="entry name" value="mpl"/>
    <property type="match status" value="1"/>
</dbReference>
<dbReference type="Gene3D" id="3.90.190.20">
    <property type="entry name" value="Mur ligase, C-terminal domain"/>
    <property type="match status" value="1"/>
</dbReference>
<reference evidence="14" key="1">
    <citation type="submission" date="2017-05" db="EMBL/GenBank/DDBJ databases">
        <title>Complete and WGS of Bordetella genogroups.</title>
        <authorList>
            <person name="Spilker T."/>
            <person name="Lipuma J."/>
        </authorList>
    </citation>
    <scope>NUCLEOTIDE SEQUENCE [LARGE SCALE GENOMIC DNA]</scope>
    <source>
        <strain evidence="14">AU8256</strain>
    </source>
</reference>
<dbReference type="UniPathway" id="UPA00544"/>
<dbReference type="SUPFAM" id="SSF53623">
    <property type="entry name" value="MurD-like peptide ligases, catalytic domain"/>
    <property type="match status" value="1"/>
</dbReference>
<evidence type="ECO:0000313" key="13">
    <source>
        <dbReference type="EMBL" id="OZI78865.1"/>
    </source>
</evidence>
<feature type="binding site" evidence="9">
    <location>
        <begin position="110"/>
        <end position="116"/>
    </location>
    <ligand>
        <name>ATP</name>
        <dbReference type="ChEBI" id="CHEBI:30616"/>
    </ligand>
</feature>
<dbReference type="Pfam" id="PF02875">
    <property type="entry name" value="Mur_ligase_C"/>
    <property type="match status" value="1"/>
</dbReference>
<dbReference type="PANTHER" id="PTHR43445:SF5">
    <property type="entry name" value="UDP-N-ACETYLMURAMATE--L-ALANYL-GAMMA-D-GLUTAMYL-MESO-2,6-DIAMINOHEPTANDIOATE LIGASE"/>
    <property type="match status" value="1"/>
</dbReference>
<dbReference type="GO" id="GO:0009252">
    <property type="term" value="P:peptidoglycan biosynthetic process"/>
    <property type="evidence" value="ECO:0007669"/>
    <property type="project" value="UniProtKB-KW"/>
</dbReference>
<gene>
    <name evidence="9" type="primary">mpl</name>
    <name evidence="13" type="ORF">CAL24_02635</name>
</gene>
<keyword evidence="1 9" id="KW-0436">Ligase</keyword>
<dbReference type="InterPro" id="IPR013221">
    <property type="entry name" value="Mur_ligase_cen"/>
</dbReference>
<evidence type="ECO:0000256" key="9">
    <source>
        <dbReference type="HAMAP-Rule" id="MF_02020"/>
    </source>
</evidence>
<dbReference type="Proteomes" id="UP000215633">
    <property type="component" value="Unassembled WGS sequence"/>
</dbReference>
<dbReference type="Gene3D" id="3.40.1190.10">
    <property type="entry name" value="Mur-like, catalytic domain"/>
    <property type="match status" value="1"/>
</dbReference>